<reference evidence="2" key="1">
    <citation type="journal article" date="2019" name="Int. J. Syst. Evol. Microbiol.">
        <title>The Global Catalogue of Microorganisms (GCM) 10K type strain sequencing project: providing services to taxonomists for standard genome sequencing and annotation.</title>
        <authorList>
            <consortium name="The Broad Institute Genomics Platform"/>
            <consortium name="The Broad Institute Genome Sequencing Center for Infectious Disease"/>
            <person name="Wu L."/>
            <person name="Ma J."/>
        </authorList>
    </citation>
    <scope>NUCLEOTIDE SEQUENCE [LARGE SCALE GENOMIC DNA]</scope>
    <source>
        <strain evidence="2">WYCCWR 12678</strain>
    </source>
</reference>
<dbReference type="EMBL" id="JBHSHC010000106">
    <property type="protein sequence ID" value="MFC4768510.1"/>
    <property type="molecule type" value="Genomic_DNA"/>
</dbReference>
<protein>
    <submittedName>
        <fullName evidence="1">DUF2508 family protein</fullName>
    </submittedName>
</protein>
<dbReference type="Proteomes" id="UP001596002">
    <property type="component" value="Unassembled WGS sequence"/>
</dbReference>
<keyword evidence="2" id="KW-1185">Reference proteome</keyword>
<dbReference type="InterPro" id="IPR019644">
    <property type="entry name" value="DUF2508"/>
</dbReference>
<gene>
    <name evidence="1" type="ORF">ACFO8Q_14285</name>
</gene>
<sequence length="91" mass="10973">MSGKHFWSKWMFWMEGENKEEPSEEEKFFAELQQAHKEWVLAQQRIDLLADPELIDHAIFVLEAAEKKYNFYLRKAREKGIRVNIPYPKAM</sequence>
<evidence type="ECO:0000313" key="1">
    <source>
        <dbReference type="EMBL" id="MFC4768510.1"/>
    </source>
</evidence>
<dbReference type="Pfam" id="PF10704">
    <property type="entry name" value="DUF2508"/>
    <property type="match status" value="1"/>
</dbReference>
<comment type="caution">
    <text evidence="1">The sequence shown here is derived from an EMBL/GenBank/DDBJ whole genome shotgun (WGS) entry which is preliminary data.</text>
</comment>
<dbReference type="RefSeq" id="WP_380026461.1">
    <property type="nucleotide sequence ID" value="NZ_JBHSHC010000106.1"/>
</dbReference>
<organism evidence="1 2">
    <name type="scientific">Effusibacillus consociatus</name>
    <dbReference type="NCBI Taxonomy" id="1117041"/>
    <lineage>
        <taxon>Bacteria</taxon>
        <taxon>Bacillati</taxon>
        <taxon>Bacillota</taxon>
        <taxon>Bacilli</taxon>
        <taxon>Bacillales</taxon>
        <taxon>Alicyclobacillaceae</taxon>
        <taxon>Effusibacillus</taxon>
    </lineage>
</organism>
<accession>A0ABV9Q371</accession>
<proteinExistence type="predicted"/>
<name>A0ABV9Q371_9BACL</name>
<evidence type="ECO:0000313" key="2">
    <source>
        <dbReference type="Proteomes" id="UP001596002"/>
    </source>
</evidence>